<dbReference type="PANTHER" id="PTHR30154">
    <property type="entry name" value="LEUCINE-RESPONSIVE REGULATORY PROTEIN"/>
    <property type="match status" value="1"/>
</dbReference>
<evidence type="ECO:0000256" key="1">
    <source>
        <dbReference type="ARBA" id="ARBA00023015"/>
    </source>
</evidence>
<keyword evidence="6" id="KW-1185">Reference proteome</keyword>
<dbReference type="InterPro" id="IPR019887">
    <property type="entry name" value="Tscrpt_reg_AsnC/Lrp_C"/>
</dbReference>
<dbReference type="SUPFAM" id="SSF54909">
    <property type="entry name" value="Dimeric alpha+beta barrel"/>
    <property type="match status" value="1"/>
</dbReference>
<keyword evidence="1" id="KW-0805">Transcription regulation</keyword>
<dbReference type="AlphaFoldDB" id="A0A143DE56"/>
<dbReference type="InterPro" id="IPR036388">
    <property type="entry name" value="WH-like_DNA-bd_sf"/>
</dbReference>
<dbReference type="Pfam" id="PF13404">
    <property type="entry name" value="HTH_AsnC-type"/>
    <property type="match status" value="1"/>
</dbReference>
<gene>
    <name evidence="5" type="ORF">AY555_07240</name>
</gene>
<dbReference type="SUPFAM" id="SSF46785">
    <property type="entry name" value="Winged helix' DNA-binding domain"/>
    <property type="match status" value="1"/>
</dbReference>
<evidence type="ECO:0000256" key="2">
    <source>
        <dbReference type="ARBA" id="ARBA00023125"/>
    </source>
</evidence>
<sequence length="144" mass="16076">MALDDLDRRLLALLRDNARLPVASLAGILGVSRGTVQNRLDRLQTDGEILGFTVRTRSEVTGPTEGVRAITLIHEQARTSENTLRALREIPEAKTIYTSNGRWDIVMEMQAQSLSELDNALSYIRKLKGVEITETIILLTPHKL</sequence>
<dbReference type="RefSeq" id="WP_066135189.1">
    <property type="nucleotide sequence ID" value="NZ_CP014525.1"/>
</dbReference>
<dbReference type="InterPro" id="IPR019888">
    <property type="entry name" value="Tscrpt_reg_AsnC-like"/>
</dbReference>
<dbReference type="GeneID" id="53316949"/>
<dbReference type="KEGG" id="hjo:AY555_07240"/>
<dbReference type="Proteomes" id="UP000076066">
    <property type="component" value="Chromosome"/>
</dbReference>
<dbReference type="SMART" id="SM00344">
    <property type="entry name" value="HTH_ASNC"/>
    <property type="match status" value="1"/>
</dbReference>
<reference evidence="5 6" key="1">
    <citation type="submission" date="2016-02" db="EMBL/GenBank/DDBJ databases">
        <title>Complete Genome of H5569, the type strain of the newly described species Haematospirillium jordaniae.</title>
        <authorList>
            <person name="Nicholson A.C."/>
            <person name="Humrighouse B.W."/>
            <person name="Loparov V."/>
            <person name="McQuiston J.R."/>
        </authorList>
    </citation>
    <scope>NUCLEOTIDE SEQUENCE [LARGE SCALE GENOMIC DNA]</scope>
    <source>
        <strain evidence="5 6">H5569</strain>
    </source>
</reference>
<keyword evidence="3" id="KW-0804">Transcription</keyword>
<dbReference type="Pfam" id="PF01037">
    <property type="entry name" value="AsnC_trans_reg"/>
    <property type="match status" value="1"/>
</dbReference>
<dbReference type="PRINTS" id="PR00033">
    <property type="entry name" value="HTHASNC"/>
</dbReference>
<dbReference type="InterPro" id="IPR036390">
    <property type="entry name" value="WH_DNA-bd_sf"/>
</dbReference>
<feature type="domain" description="HTH asnC-type" evidence="4">
    <location>
        <begin position="3"/>
        <end position="64"/>
    </location>
</feature>
<dbReference type="STRING" id="1549855.AY555_07240"/>
<evidence type="ECO:0000313" key="6">
    <source>
        <dbReference type="Proteomes" id="UP000076066"/>
    </source>
</evidence>
<keyword evidence="2" id="KW-0238">DNA-binding</keyword>
<dbReference type="InterPro" id="IPR000485">
    <property type="entry name" value="AsnC-type_HTH_dom"/>
</dbReference>
<evidence type="ECO:0000259" key="4">
    <source>
        <dbReference type="PROSITE" id="PS50956"/>
    </source>
</evidence>
<dbReference type="GO" id="GO:0043200">
    <property type="term" value="P:response to amino acid"/>
    <property type="evidence" value="ECO:0007669"/>
    <property type="project" value="TreeGrafter"/>
</dbReference>
<dbReference type="EMBL" id="CP014525">
    <property type="protein sequence ID" value="AMW35005.1"/>
    <property type="molecule type" value="Genomic_DNA"/>
</dbReference>
<accession>A0A143DE56</accession>
<name>A0A143DE56_9PROT</name>
<dbReference type="Gene3D" id="1.10.10.10">
    <property type="entry name" value="Winged helix-like DNA-binding domain superfamily/Winged helix DNA-binding domain"/>
    <property type="match status" value="1"/>
</dbReference>
<dbReference type="GO" id="GO:0043565">
    <property type="term" value="F:sequence-specific DNA binding"/>
    <property type="evidence" value="ECO:0007669"/>
    <property type="project" value="InterPro"/>
</dbReference>
<protein>
    <submittedName>
        <fullName evidence="5">AsnC family transcriptional regulator</fullName>
    </submittedName>
</protein>
<dbReference type="OrthoDB" id="9809462at2"/>
<dbReference type="PANTHER" id="PTHR30154:SF53">
    <property type="entry name" value="HTH-TYPE TRANSCRIPTIONAL REGULATOR LRPC"/>
    <property type="match status" value="1"/>
</dbReference>
<organism evidence="5 6">
    <name type="scientific">Haematospirillum jordaniae</name>
    <dbReference type="NCBI Taxonomy" id="1549855"/>
    <lineage>
        <taxon>Bacteria</taxon>
        <taxon>Pseudomonadati</taxon>
        <taxon>Pseudomonadota</taxon>
        <taxon>Alphaproteobacteria</taxon>
        <taxon>Rhodospirillales</taxon>
        <taxon>Novispirillaceae</taxon>
        <taxon>Haematospirillum</taxon>
    </lineage>
</organism>
<proteinExistence type="predicted"/>
<dbReference type="Gene3D" id="3.30.70.920">
    <property type="match status" value="1"/>
</dbReference>
<evidence type="ECO:0000256" key="3">
    <source>
        <dbReference type="ARBA" id="ARBA00023163"/>
    </source>
</evidence>
<dbReference type="GO" id="GO:0005829">
    <property type="term" value="C:cytosol"/>
    <property type="evidence" value="ECO:0007669"/>
    <property type="project" value="TreeGrafter"/>
</dbReference>
<evidence type="ECO:0000313" key="5">
    <source>
        <dbReference type="EMBL" id="AMW35005.1"/>
    </source>
</evidence>
<dbReference type="InterPro" id="IPR011008">
    <property type="entry name" value="Dimeric_a/b-barrel"/>
</dbReference>
<dbReference type="PROSITE" id="PS50956">
    <property type="entry name" value="HTH_ASNC_2"/>
    <property type="match status" value="1"/>
</dbReference>